<dbReference type="AlphaFoldDB" id="A0AAE0E4V1"/>
<keyword evidence="4" id="KW-1185">Reference proteome</keyword>
<comment type="caution">
    <text evidence="3">The sequence shown here is derived from an EMBL/GenBank/DDBJ whole genome shotgun (WGS) entry which is preliminary data.</text>
</comment>
<proteinExistence type="predicted"/>
<name>A0AAE0E4V1_9ROSI</name>
<reference evidence="3" key="1">
    <citation type="journal article" date="2023" name="Plant J.">
        <title>Genome sequences and population genomics provide insights into the demographic history, inbreeding, and mutation load of two 'living fossil' tree species of Dipteronia.</title>
        <authorList>
            <person name="Feng Y."/>
            <person name="Comes H.P."/>
            <person name="Chen J."/>
            <person name="Zhu S."/>
            <person name="Lu R."/>
            <person name="Zhang X."/>
            <person name="Li P."/>
            <person name="Qiu J."/>
            <person name="Olsen K.M."/>
            <person name="Qiu Y."/>
        </authorList>
    </citation>
    <scope>NUCLEOTIDE SEQUENCE</scope>
    <source>
        <strain evidence="3">NBL</strain>
    </source>
</reference>
<dbReference type="Proteomes" id="UP001281410">
    <property type="component" value="Unassembled WGS sequence"/>
</dbReference>
<evidence type="ECO:0000313" key="4">
    <source>
        <dbReference type="Proteomes" id="UP001281410"/>
    </source>
</evidence>
<organism evidence="3 4">
    <name type="scientific">Dipteronia sinensis</name>
    <dbReference type="NCBI Taxonomy" id="43782"/>
    <lineage>
        <taxon>Eukaryota</taxon>
        <taxon>Viridiplantae</taxon>
        <taxon>Streptophyta</taxon>
        <taxon>Embryophyta</taxon>
        <taxon>Tracheophyta</taxon>
        <taxon>Spermatophyta</taxon>
        <taxon>Magnoliopsida</taxon>
        <taxon>eudicotyledons</taxon>
        <taxon>Gunneridae</taxon>
        <taxon>Pentapetalae</taxon>
        <taxon>rosids</taxon>
        <taxon>malvids</taxon>
        <taxon>Sapindales</taxon>
        <taxon>Sapindaceae</taxon>
        <taxon>Hippocastanoideae</taxon>
        <taxon>Acereae</taxon>
        <taxon>Dipteronia</taxon>
    </lineage>
</organism>
<sequence>MKRFDKFLTQFCQSHDHQSPEVFMSSDNGFAELKETVEGFEKEEDDMKERIDQLMVKFGKSRDSGDSDVGVWTAVGGHEKSKDESHFVDMGVKGMKIQEEFYKEPGSPSDSTDIDSEFWRSTGLVVQ</sequence>
<feature type="coiled-coil region" evidence="1">
    <location>
        <begin position="30"/>
        <end position="57"/>
    </location>
</feature>
<accession>A0AAE0E4V1</accession>
<dbReference type="EMBL" id="JANJYJ010000006">
    <property type="protein sequence ID" value="KAK3206279.1"/>
    <property type="molecule type" value="Genomic_DNA"/>
</dbReference>
<evidence type="ECO:0000256" key="2">
    <source>
        <dbReference type="SAM" id="MobiDB-lite"/>
    </source>
</evidence>
<protein>
    <submittedName>
        <fullName evidence="3">Uncharacterized protein</fullName>
    </submittedName>
</protein>
<gene>
    <name evidence="3" type="ORF">Dsin_020325</name>
</gene>
<evidence type="ECO:0000256" key="1">
    <source>
        <dbReference type="SAM" id="Coils"/>
    </source>
</evidence>
<feature type="region of interest" description="Disordered" evidence="2">
    <location>
        <begin position="103"/>
        <end position="127"/>
    </location>
</feature>
<keyword evidence="1" id="KW-0175">Coiled coil</keyword>
<evidence type="ECO:0000313" key="3">
    <source>
        <dbReference type="EMBL" id="KAK3206279.1"/>
    </source>
</evidence>